<dbReference type="GO" id="GO:0008270">
    <property type="term" value="F:zinc ion binding"/>
    <property type="evidence" value="ECO:0007669"/>
    <property type="project" value="UniProtKB-KW"/>
</dbReference>
<evidence type="ECO:0000259" key="6">
    <source>
        <dbReference type="PROSITE" id="PS50103"/>
    </source>
</evidence>
<dbReference type="AlphaFoldDB" id="C5L0F7"/>
<dbReference type="InterPro" id="IPR041367">
    <property type="entry name" value="Znf-CCCH_4"/>
</dbReference>
<dbReference type="PROSITE" id="PS50103">
    <property type="entry name" value="ZF_C3H1"/>
    <property type="match status" value="1"/>
</dbReference>
<dbReference type="Proteomes" id="UP000007800">
    <property type="component" value="Unassembled WGS sequence"/>
</dbReference>
<sequence length="351" mass="39216">MEAPTSPTAKLIKDLLGENPISEEDLTTLITHLETAALTTVDYLARAPSTLIDVVINKYPNETAKALARLRLNVIIEEAQARKALKRKRAEFEVESFDLTKGLINLVSHVGPIGRKAPPDMIPQTRFLTKLQKDPYMYVRMSELHSALDLDDPTITTKENLETGKPVHVRLAPSRPVVSLGHWITCFMRYGVALMMILSSREEVSPLAILSYVSLAVKLSETKGFSIAATFDQQYRARAAGYRARGWNWASILADPGTVDSALLVSARVGALKEESSTKHQRDLKTVVCKYFRQGRCLQGDKCRFKHSVEESKPNAPKSYFDESVEKAFRKNRDPPSPKRSRKAPLPEVGK</sequence>
<keyword evidence="3 4" id="KW-0862">Zinc</keyword>
<feature type="zinc finger region" description="C3H1-type" evidence="4">
    <location>
        <begin position="283"/>
        <end position="310"/>
    </location>
</feature>
<reference evidence="7 8" key="1">
    <citation type="submission" date="2008-07" db="EMBL/GenBank/DDBJ databases">
        <authorList>
            <person name="El-Sayed N."/>
            <person name="Caler E."/>
            <person name="Inman J."/>
            <person name="Amedeo P."/>
            <person name="Hass B."/>
            <person name="Wortman J."/>
        </authorList>
    </citation>
    <scope>NUCLEOTIDE SEQUENCE [LARGE SCALE GENOMIC DNA]</scope>
    <source>
        <strain evidence="8">ATCC 50983 / TXsc</strain>
    </source>
</reference>
<dbReference type="RefSeq" id="XP_002777985.1">
    <property type="nucleotide sequence ID" value="XM_002777939.1"/>
</dbReference>
<dbReference type="GeneID" id="9052716"/>
<evidence type="ECO:0000256" key="5">
    <source>
        <dbReference type="SAM" id="MobiDB-lite"/>
    </source>
</evidence>
<name>C5L0F7_PERM5</name>
<gene>
    <name evidence="7" type="ORF">Pmar_PMAR010723</name>
</gene>
<protein>
    <recommendedName>
        <fullName evidence="6">C3H1-type domain-containing protein</fullName>
    </recommendedName>
</protein>
<evidence type="ECO:0000313" key="7">
    <source>
        <dbReference type="EMBL" id="EER09780.1"/>
    </source>
</evidence>
<keyword evidence="8" id="KW-1185">Reference proteome</keyword>
<dbReference type="SMART" id="SM00356">
    <property type="entry name" value="ZnF_C3H1"/>
    <property type="match status" value="1"/>
</dbReference>
<feature type="compositionally biased region" description="Basic and acidic residues" evidence="5">
    <location>
        <begin position="320"/>
        <end position="337"/>
    </location>
</feature>
<dbReference type="EMBL" id="GG678006">
    <property type="protein sequence ID" value="EER09780.1"/>
    <property type="molecule type" value="Genomic_DNA"/>
</dbReference>
<keyword evidence="2 4" id="KW-0863">Zinc-finger</keyword>
<accession>C5L0F7</accession>
<dbReference type="Gene3D" id="4.10.1000.10">
    <property type="entry name" value="Zinc finger, CCCH-type"/>
    <property type="match status" value="1"/>
</dbReference>
<dbReference type="OrthoDB" id="3247158at2759"/>
<dbReference type="SUPFAM" id="SSF90229">
    <property type="entry name" value="CCCH zinc finger"/>
    <property type="match status" value="1"/>
</dbReference>
<evidence type="ECO:0000256" key="4">
    <source>
        <dbReference type="PROSITE-ProRule" id="PRU00723"/>
    </source>
</evidence>
<evidence type="ECO:0000313" key="8">
    <source>
        <dbReference type="Proteomes" id="UP000007800"/>
    </source>
</evidence>
<evidence type="ECO:0000256" key="1">
    <source>
        <dbReference type="ARBA" id="ARBA00022723"/>
    </source>
</evidence>
<organism evidence="8">
    <name type="scientific">Perkinsus marinus (strain ATCC 50983 / TXsc)</name>
    <dbReference type="NCBI Taxonomy" id="423536"/>
    <lineage>
        <taxon>Eukaryota</taxon>
        <taxon>Sar</taxon>
        <taxon>Alveolata</taxon>
        <taxon>Perkinsozoa</taxon>
        <taxon>Perkinsea</taxon>
        <taxon>Perkinsida</taxon>
        <taxon>Perkinsidae</taxon>
        <taxon>Perkinsus</taxon>
    </lineage>
</organism>
<feature type="domain" description="C3H1-type" evidence="6">
    <location>
        <begin position="283"/>
        <end position="310"/>
    </location>
</feature>
<dbReference type="Pfam" id="PF18044">
    <property type="entry name" value="zf-CCCH_4"/>
    <property type="match status" value="1"/>
</dbReference>
<keyword evidence="1 4" id="KW-0479">Metal-binding</keyword>
<feature type="region of interest" description="Disordered" evidence="5">
    <location>
        <begin position="308"/>
        <end position="351"/>
    </location>
</feature>
<dbReference type="InterPro" id="IPR000571">
    <property type="entry name" value="Znf_CCCH"/>
</dbReference>
<dbReference type="InParanoid" id="C5L0F7"/>
<dbReference type="InterPro" id="IPR036855">
    <property type="entry name" value="Znf_CCCH_sf"/>
</dbReference>
<proteinExistence type="predicted"/>
<evidence type="ECO:0000256" key="2">
    <source>
        <dbReference type="ARBA" id="ARBA00022771"/>
    </source>
</evidence>
<evidence type="ECO:0000256" key="3">
    <source>
        <dbReference type="ARBA" id="ARBA00022833"/>
    </source>
</evidence>